<protein>
    <recommendedName>
        <fullName evidence="1">F-box domain-containing protein</fullName>
    </recommendedName>
</protein>
<feature type="domain" description="F-box" evidence="1">
    <location>
        <begin position="17"/>
        <end position="67"/>
    </location>
</feature>
<dbReference type="InterPro" id="IPR036047">
    <property type="entry name" value="F-box-like_dom_sf"/>
</dbReference>
<dbReference type="Gene3D" id="1.20.1280.50">
    <property type="match status" value="1"/>
</dbReference>
<dbReference type="CDD" id="cd22160">
    <property type="entry name" value="F-box_AtFBL13-like"/>
    <property type="match status" value="1"/>
</dbReference>
<dbReference type="Pfam" id="PF23622">
    <property type="entry name" value="LRR_At1g61320_AtMIF1"/>
    <property type="match status" value="1"/>
</dbReference>
<name>A0A8K0DZS3_9ROSA</name>
<comment type="caution">
    <text evidence="2">The sequence shown here is derived from an EMBL/GenBank/DDBJ whole genome shotgun (WGS) entry which is preliminary data.</text>
</comment>
<dbReference type="InterPro" id="IPR055357">
    <property type="entry name" value="LRR_At1g61320_AtMIF1"/>
</dbReference>
<accession>A0A8K0DZS3</accession>
<dbReference type="PANTHER" id="PTHR34145:SF68">
    <property type="entry name" value="FBD DOMAIN-CONTAINING PROTEIN"/>
    <property type="match status" value="1"/>
</dbReference>
<dbReference type="PROSITE" id="PS50181">
    <property type="entry name" value="FBOX"/>
    <property type="match status" value="1"/>
</dbReference>
<dbReference type="Proteomes" id="UP000796880">
    <property type="component" value="Unassembled WGS sequence"/>
</dbReference>
<organism evidence="2 3">
    <name type="scientific">Rhamnella rubrinervis</name>
    <dbReference type="NCBI Taxonomy" id="2594499"/>
    <lineage>
        <taxon>Eukaryota</taxon>
        <taxon>Viridiplantae</taxon>
        <taxon>Streptophyta</taxon>
        <taxon>Embryophyta</taxon>
        <taxon>Tracheophyta</taxon>
        <taxon>Spermatophyta</taxon>
        <taxon>Magnoliopsida</taxon>
        <taxon>eudicotyledons</taxon>
        <taxon>Gunneridae</taxon>
        <taxon>Pentapetalae</taxon>
        <taxon>rosids</taxon>
        <taxon>fabids</taxon>
        <taxon>Rosales</taxon>
        <taxon>Rhamnaceae</taxon>
        <taxon>rhamnoid group</taxon>
        <taxon>Rhamneae</taxon>
        <taxon>Rhamnella</taxon>
    </lineage>
</organism>
<gene>
    <name evidence="2" type="ORF">FNV43_RR19523</name>
</gene>
<dbReference type="InterPro" id="IPR053772">
    <property type="entry name" value="At1g61320/At1g61330-like"/>
</dbReference>
<dbReference type="Pfam" id="PF00646">
    <property type="entry name" value="F-box"/>
    <property type="match status" value="1"/>
</dbReference>
<dbReference type="EMBL" id="VOIH02000009">
    <property type="protein sequence ID" value="KAF3436770.1"/>
    <property type="molecule type" value="Genomic_DNA"/>
</dbReference>
<dbReference type="OrthoDB" id="1552162at2759"/>
<keyword evidence="3" id="KW-1185">Reference proteome</keyword>
<sequence>MGSRELAAKMTRGGKDGARINELPDEILVGILCFLSLEEAIRTTVLSRRWKNLWMNVPKLEFCWRNKRFPYDFRPRDMSKVKAKVNFVNDVMKLHETTTTSIEELTICLPLGSKYSDDIDKWVEVAAVKRVEKLKLDFGIGDLATFIFVDVVDKAIECLFSNSPLIERLCLRYSQKLHKLEVADAPSLKYLEIVYCDHLQHFHISAPNLNTIRLFVRSGLVRLNLYAPSLCHASLGIQHFYMNLVCDKSGCAYNMFDYLVEYRILNITS</sequence>
<reference evidence="2" key="1">
    <citation type="submission" date="2020-03" db="EMBL/GenBank/DDBJ databases">
        <title>A high-quality chromosome-level genome assembly of a woody plant with both climbing and erect habits, Rhamnella rubrinervis.</title>
        <authorList>
            <person name="Lu Z."/>
            <person name="Yang Y."/>
            <person name="Zhu X."/>
            <person name="Sun Y."/>
        </authorList>
    </citation>
    <scope>NUCLEOTIDE SEQUENCE</scope>
    <source>
        <strain evidence="2">BYM</strain>
        <tissue evidence="2">Leaf</tissue>
    </source>
</reference>
<evidence type="ECO:0000313" key="2">
    <source>
        <dbReference type="EMBL" id="KAF3436770.1"/>
    </source>
</evidence>
<dbReference type="SUPFAM" id="SSF81383">
    <property type="entry name" value="F-box domain"/>
    <property type="match status" value="1"/>
</dbReference>
<evidence type="ECO:0000313" key="3">
    <source>
        <dbReference type="Proteomes" id="UP000796880"/>
    </source>
</evidence>
<dbReference type="AlphaFoldDB" id="A0A8K0DZS3"/>
<dbReference type="InterPro" id="IPR053781">
    <property type="entry name" value="F-box_AtFBL13-like"/>
</dbReference>
<proteinExistence type="predicted"/>
<dbReference type="InterPro" id="IPR001810">
    <property type="entry name" value="F-box_dom"/>
</dbReference>
<evidence type="ECO:0000259" key="1">
    <source>
        <dbReference type="PROSITE" id="PS50181"/>
    </source>
</evidence>
<dbReference type="PANTHER" id="PTHR34145">
    <property type="entry name" value="OS02G0105600 PROTEIN"/>
    <property type="match status" value="1"/>
</dbReference>